<keyword evidence="8" id="KW-1185">Reference proteome</keyword>
<dbReference type="GO" id="GO:0016020">
    <property type="term" value="C:membrane"/>
    <property type="evidence" value="ECO:0007669"/>
    <property type="project" value="UniProtKB-SubCell"/>
</dbReference>
<comment type="caution">
    <text evidence="7">The sequence shown here is derived from an EMBL/GenBank/DDBJ whole genome shotgun (WGS) entry which is preliminary data.</text>
</comment>
<dbReference type="PANTHER" id="PTHR34001:SF3">
    <property type="entry name" value="BLL7405 PROTEIN"/>
    <property type="match status" value="1"/>
</dbReference>
<dbReference type="Proteomes" id="UP000247727">
    <property type="component" value="Unassembled WGS sequence"/>
</dbReference>
<feature type="signal peptide" evidence="5">
    <location>
        <begin position="1"/>
        <end position="20"/>
    </location>
</feature>
<comment type="subcellular location">
    <subcellularLocation>
        <location evidence="1">Membrane</location>
    </subcellularLocation>
</comment>
<dbReference type="AlphaFoldDB" id="A0A318U211"/>
<evidence type="ECO:0000313" key="7">
    <source>
        <dbReference type="EMBL" id="PYF10218.1"/>
    </source>
</evidence>
<dbReference type="InterPro" id="IPR051692">
    <property type="entry name" value="OMP-like"/>
</dbReference>
<sequence length="211" mass="21667">MKKLSVAIAAMASLAAPAFAGGLTPPVVESEPVAAVPAPAPVQSWEGFYAGVTGGSSTSGGANYKTPGSADTGFDIGRGSYGVFGGYNLQNGALVYGGEIAAQATDFNLDGAPGKFDNMIDLKARAGMAYGKALPYAFVGYSRGDWKNGDGQTNGAADGVNYGLGVDYAVNDKWTVGAELIRRDLSTDFDGSTSSVDTNFNTVQLRAGFRF</sequence>
<evidence type="ECO:0000256" key="2">
    <source>
        <dbReference type="ARBA" id="ARBA00022729"/>
    </source>
</evidence>
<dbReference type="InterPro" id="IPR011250">
    <property type="entry name" value="OMP/PagP_B-barrel"/>
</dbReference>
<dbReference type="OrthoDB" id="268975at2"/>
<keyword evidence="3" id="KW-0472">Membrane</keyword>
<evidence type="ECO:0000259" key="6">
    <source>
        <dbReference type="Pfam" id="PF13505"/>
    </source>
</evidence>
<evidence type="ECO:0000256" key="1">
    <source>
        <dbReference type="ARBA" id="ARBA00004370"/>
    </source>
</evidence>
<evidence type="ECO:0000256" key="5">
    <source>
        <dbReference type="SAM" id="SignalP"/>
    </source>
</evidence>
<comment type="similarity">
    <text evidence="4">Belongs to the Omp25/RopB family.</text>
</comment>
<dbReference type="SUPFAM" id="SSF56925">
    <property type="entry name" value="OMPA-like"/>
    <property type="match status" value="1"/>
</dbReference>
<reference evidence="7 8" key="1">
    <citation type="submission" date="2018-06" db="EMBL/GenBank/DDBJ databases">
        <title>Genomic Encyclopedia of Type Strains, Phase III (KMG-III): the genomes of soil and plant-associated and newly described type strains.</title>
        <authorList>
            <person name="Whitman W."/>
        </authorList>
    </citation>
    <scope>NUCLEOTIDE SEQUENCE [LARGE SCALE GENOMIC DNA]</scope>
    <source>
        <strain evidence="7 8">JA737</strain>
    </source>
</reference>
<dbReference type="PANTHER" id="PTHR34001">
    <property type="entry name" value="BLL7405 PROTEIN"/>
    <property type="match status" value="1"/>
</dbReference>
<dbReference type="InterPro" id="IPR027385">
    <property type="entry name" value="Beta-barrel_OMP"/>
</dbReference>
<gene>
    <name evidence="7" type="ORF">C8J30_10527</name>
</gene>
<evidence type="ECO:0000256" key="4">
    <source>
        <dbReference type="ARBA" id="ARBA00038306"/>
    </source>
</evidence>
<feature type="chain" id="PRO_5016242202" evidence="5">
    <location>
        <begin position="21"/>
        <end position="211"/>
    </location>
</feature>
<protein>
    <submittedName>
        <fullName evidence="7">Opacity protein-like surface antigen</fullName>
    </submittedName>
</protein>
<feature type="domain" description="Outer membrane protein beta-barrel" evidence="6">
    <location>
        <begin position="33"/>
        <end position="211"/>
    </location>
</feature>
<evidence type="ECO:0000313" key="8">
    <source>
        <dbReference type="Proteomes" id="UP000247727"/>
    </source>
</evidence>
<dbReference type="EMBL" id="QJTK01000005">
    <property type="protein sequence ID" value="PYF10218.1"/>
    <property type="molecule type" value="Genomic_DNA"/>
</dbReference>
<dbReference type="RefSeq" id="WP_110805405.1">
    <property type="nucleotide sequence ID" value="NZ_QJTK01000005.1"/>
</dbReference>
<dbReference type="Gene3D" id="2.40.160.20">
    <property type="match status" value="1"/>
</dbReference>
<name>A0A318U211_9RHOB</name>
<proteinExistence type="inferred from homology"/>
<dbReference type="Pfam" id="PF13505">
    <property type="entry name" value="OMP_b-brl"/>
    <property type="match status" value="1"/>
</dbReference>
<keyword evidence="2 5" id="KW-0732">Signal</keyword>
<accession>A0A318U211</accession>
<organism evidence="7 8">
    <name type="scientific">Rhodobacter viridis</name>
    <dbReference type="NCBI Taxonomy" id="1054202"/>
    <lineage>
        <taxon>Bacteria</taxon>
        <taxon>Pseudomonadati</taxon>
        <taxon>Pseudomonadota</taxon>
        <taxon>Alphaproteobacteria</taxon>
        <taxon>Rhodobacterales</taxon>
        <taxon>Rhodobacter group</taxon>
        <taxon>Rhodobacter</taxon>
    </lineage>
</organism>
<evidence type="ECO:0000256" key="3">
    <source>
        <dbReference type="ARBA" id="ARBA00023136"/>
    </source>
</evidence>